<evidence type="ECO:0000313" key="2">
    <source>
        <dbReference type="EMBL" id="KGE89639.1"/>
    </source>
</evidence>
<dbReference type="RefSeq" id="WP_044215782.1">
    <property type="nucleotide sequence ID" value="NZ_JBKAGJ010000048.1"/>
</dbReference>
<dbReference type="OrthoDB" id="5431540at2"/>
<evidence type="ECO:0000313" key="3">
    <source>
        <dbReference type="Proteomes" id="UP000029736"/>
    </source>
</evidence>
<gene>
    <name evidence="2" type="ORF">IX84_00970</name>
</gene>
<evidence type="ECO:0000256" key="1">
    <source>
        <dbReference type="SAM" id="SignalP"/>
    </source>
</evidence>
<name>A0A098SAS0_9BACT</name>
<dbReference type="Proteomes" id="UP000029736">
    <property type="component" value="Unassembled WGS sequence"/>
</dbReference>
<keyword evidence="3" id="KW-1185">Reference proteome</keyword>
<evidence type="ECO:0008006" key="4">
    <source>
        <dbReference type="Google" id="ProtNLM"/>
    </source>
</evidence>
<organism evidence="2 3">
    <name type="scientific">Phaeodactylibacter xiamenensis</name>
    <dbReference type="NCBI Taxonomy" id="1524460"/>
    <lineage>
        <taxon>Bacteria</taxon>
        <taxon>Pseudomonadati</taxon>
        <taxon>Bacteroidota</taxon>
        <taxon>Saprospiria</taxon>
        <taxon>Saprospirales</taxon>
        <taxon>Haliscomenobacteraceae</taxon>
        <taxon>Phaeodactylibacter</taxon>
    </lineage>
</organism>
<proteinExistence type="predicted"/>
<dbReference type="PROSITE" id="PS51257">
    <property type="entry name" value="PROKAR_LIPOPROTEIN"/>
    <property type="match status" value="1"/>
</dbReference>
<reference evidence="2 3" key="1">
    <citation type="journal article" date="2014" name="Int. J. Syst. Evol. Microbiol.">
        <title>Phaeodactylibacter xiamenensis gen. nov., sp. nov., a member of the family Saprospiraceae isolated from the marine alga Phaeodactylum tricornutum.</title>
        <authorList>
            <person name="Chen Z.Jr."/>
            <person name="Lei X."/>
            <person name="Lai Q."/>
            <person name="Li Y."/>
            <person name="Zhang B."/>
            <person name="Zhang J."/>
            <person name="Zhang H."/>
            <person name="Yang L."/>
            <person name="Zheng W."/>
            <person name="Tian Y."/>
            <person name="Yu Z."/>
            <person name="Xu H.Jr."/>
            <person name="Zheng T."/>
        </authorList>
    </citation>
    <scope>NUCLEOTIDE SEQUENCE [LARGE SCALE GENOMIC DNA]</scope>
    <source>
        <strain evidence="2 3">KD52</strain>
    </source>
</reference>
<accession>A0A098SAS0</accession>
<comment type="caution">
    <text evidence="2">The sequence shown here is derived from an EMBL/GenBank/DDBJ whole genome shotgun (WGS) entry which is preliminary data.</text>
</comment>
<sequence length="355" mass="41040">MKPRLLPIFVLLLTGCTALQAQVEFRVIGAAQRIDKVMESDFYIAEIRDERNFTANLGIVNRGADCDIKRPLIAESEFFSNLKARMNGWLMHDAEAVPVVLRVKQLYLWEDLRRELEDGEGYIRLHLLFDAPGKPTQEVAVTLSGDQLTVAKGHSPRMEDAFFRCLQHYQERWENQDFREMSRTEAWASDSRGLQTASNFLDLKQGRTNAFPGKLKRLMGRLERYRLRNRDQHERHNFYALKDGNELFIRGNAYPGGAHYYTRVLEKGRYLFLVDRVHFPIKSTFVDAGIPSGKTVGILIDMQTGMPQIVTDELIAEVLKPYPDLKKQYLFQNILDYPVQLDRVRKVIAEVNSRS</sequence>
<dbReference type="EMBL" id="JPOS01000003">
    <property type="protein sequence ID" value="KGE89639.1"/>
    <property type="molecule type" value="Genomic_DNA"/>
</dbReference>
<feature type="signal peptide" evidence="1">
    <location>
        <begin position="1"/>
        <end position="21"/>
    </location>
</feature>
<keyword evidence="1" id="KW-0732">Signal</keyword>
<protein>
    <recommendedName>
        <fullName evidence="4">DUF4136 domain-containing protein</fullName>
    </recommendedName>
</protein>
<feature type="chain" id="PRO_5001940083" description="DUF4136 domain-containing protein" evidence="1">
    <location>
        <begin position="22"/>
        <end position="355"/>
    </location>
</feature>
<dbReference type="AlphaFoldDB" id="A0A098SAS0"/>